<organism evidence="3 4">
    <name type="scientific">Shewanella polaris</name>
    <dbReference type="NCBI Taxonomy" id="2588449"/>
    <lineage>
        <taxon>Bacteria</taxon>
        <taxon>Pseudomonadati</taxon>
        <taxon>Pseudomonadota</taxon>
        <taxon>Gammaproteobacteria</taxon>
        <taxon>Alteromonadales</taxon>
        <taxon>Shewanellaceae</taxon>
        <taxon>Shewanella</taxon>
    </lineage>
</organism>
<dbReference type="KEGG" id="spol:FH971_15480"/>
<feature type="transmembrane region" description="Helical" evidence="1">
    <location>
        <begin position="65"/>
        <end position="85"/>
    </location>
</feature>
<keyword evidence="1" id="KW-0472">Membrane</keyword>
<dbReference type="EMBL" id="CP041036">
    <property type="protein sequence ID" value="QDE32240.1"/>
    <property type="molecule type" value="Genomic_DNA"/>
</dbReference>
<evidence type="ECO:0000259" key="2">
    <source>
        <dbReference type="Pfam" id="PF14317"/>
    </source>
</evidence>
<keyword evidence="1" id="KW-0812">Transmembrane</keyword>
<gene>
    <name evidence="3" type="ORF">FH971_15480</name>
</gene>
<feature type="domain" description="YcxB-like C-terminal" evidence="2">
    <location>
        <begin position="107"/>
        <end position="162"/>
    </location>
</feature>
<reference evidence="3 4" key="1">
    <citation type="submission" date="2019-06" db="EMBL/GenBank/DDBJ databases">
        <title>The genome of Shewanella sp. SM1901.</title>
        <authorList>
            <person name="Cha Q."/>
        </authorList>
    </citation>
    <scope>NUCLEOTIDE SEQUENCE [LARGE SCALE GENOMIC DNA]</scope>
    <source>
        <strain evidence="3 4">SM1901</strain>
    </source>
</reference>
<name>A0A4Y5YHF9_9GAMM</name>
<dbReference type="RefSeq" id="WP_140234917.1">
    <property type="nucleotide sequence ID" value="NZ_CP041036.1"/>
</dbReference>
<feature type="transmembrane region" description="Helical" evidence="1">
    <location>
        <begin position="39"/>
        <end position="59"/>
    </location>
</feature>
<evidence type="ECO:0000256" key="1">
    <source>
        <dbReference type="SAM" id="Phobius"/>
    </source>
</evidence>
<evidence type="ECO:0000313" key="4">
    <source>
        <dbReference type="Proteomes" id="UP000319809"/>
    </source>
</evidence>
<accession>A0A4Y5YHF9</accession>
<dbReference type="AlphaFoldDB" id="A0A4Y5YHF9"/>
<sequence length="169" mass="19633">MSQAFRYTAEYVLNKSYFEECYQQSINPNPSAKRFIKTAIFALIGLVILLLDSISQAAISTQETYYLGYFFIGLSVVEFLSIRFNKTWWLWRQMMSKAAGEEVKLTIDDKGISSQSLHVNQHILWTDVYRITETDSGFLLQLQKTTTYLSKRCLTKSVIDFINQQHITQ</sequence>
<keyword evidence="4" id="KW-1185">Reference proteome</keyword>
<evidence type="ECO:0000313" key="3">
    <source>
        <dbReference type="EMBL" id="QDE32240.1"/>
    </source>
</evidence>
<dbReference type="Proteomes" id="UP000319809">
    <property type="component" value="Chromosome"/>
</dbReference>
<dbReference type="Pfam" id="PF14317">
    <property type="entry name" value="YcxB"/>
    <property type="match status" value="1"/>
</dbReference>
<dbReference type="InterPro" id="IPR025588">
    <property type="entry name" value="YcxB-like_C"/>
</dbReference>
<protein>
    <submittedName>
        <fullName evidence="3">YcxB family protein</fullName>
    </submittedName>
</protein>
<proteinExistence type="predicted"/>
<keyword evidence="1" id="KW-1133">Transmembrane helix</keyword>